<dbReference type="GO" id="GO:0003950">
    <property type="term" value="F:NAD+ poly-ADP-ribosyltransferase activity"/>
    <property type="evidence" value="ECO:0007669"/>
    <property type="project" value="TreeGrafter"/>
</dbReference>
<dbReference type="InterPro" id="IPR004170">
    <property type="entry name" value="WWE_dom"/>
</dbReference>
<dbReference type="GO" id="GO:0090729">
    <property type="term" value="F:toxin activity"/>
    <property type="evidence" value="ECO:0007669"/>
    <property type="project" value="UniProtKB-KW"/>
</dbReference>
<name>A0A814PET7_9BILA</name>
<comment type="subcellular location">
    <subcellularLocation>
        <location evidence="1">Secreted</location>
    </subcellularLocation>
</comment>
<dbReference type="Proteomes" id="UP000681722">
    <property type="component" value="Unassembled WGS sequence"/>
</dbReference>
<evidence type="ECO:0000259" key="11">
    <source>
        <dbReference type="PROSITE" id="PS50918"/>
    </source>
</evidence>
<keyword evidence="4" id="KW-0800">Toxin</keyword>
<keyword evidence="10" id="KW-0520">NAD</keyword>
<dbReference type="PANTHER" id="PTHR10339">
    <property type="entry name" value="ADP-RIBOSYLTRANSFERASE"/>
    <property type="match status" value="1"/>
</dbReference>
<evidence type="ECO:0000256" key="5">
    <source>
        <dbReference type="ARBA" id="ARBA00022676"/>
    </source>
</evidence>
<proteinExistence type="inferred from homology"/>
<sequence length="373" mass="43607">MATASNYTSFVSKHPPTFQWFWNSASDSWSGDEQWQNYTDIENEIIEDAYSAKKTEVEIDGDYVISFEHQIQYKKSATDKQRPVKRVQFNRDRSNDHLREERFWLPIILAPTSQPPGHQPETRDPLDRLLKSAQFRNAYHELELKNTPKTIANVVESAAAGIITEGTTLGKTSEAEWLAQRLLSVKHFGTHVVANLFSRIAPEIGKTCIYLYTKESFWYKLINRVLRAPETIKRDQVLTLGPFCWLLYEYLIHNYTTDVLVVYRGLTVTDEQRQQVMKPTLQFPSFTSTSRNREKAEQFGNTLLIIDLNVKYRVAKKYYDNVKCGANISHLSDFPNEEEFLIWPGRYFHFVKEEYDNVKKKHVIYLKSSEENH</sequence>
<evidence type="ECO:0000256" key="1">
    <source>
        <dbReference type="ARBA" id="ARBA00004613"/>
    </source>
</evidence>
<dbReference type="Pfam" id="PF01129">
    <property type="entry name" value="ART"/>
    <property type="match status" value="1"/>
</dbReference>
<dbReference type="GO" id="GO:0016779">
    <property type="term" value="F:nucleotidyltransferase activity"/>
    <property type="evidence" value="ECO:0007669"/>
    <property type="project" value="UniProtKB-KW"/>
</dbReference>
<dbReference type="AlphaFoldDB" id="A0A814PET7"/>
<dbReference type="PROSITE" id="PS50918">
    <property type="entry name" value="WWE"/>
    <property type="match status" value="1"/>
</dbReference>
<evidence type="ECO:0000256" key="10">
    <source>
        <dbReference type="RuleBase" id="RU361228"/>
    </source>
</evidence>
<dbReference type="GO" id="GO:0005576">
    <property type="term" value="C:extracellular region"/>
    <property type="evidence" value="ECO:0007669"/>
    <property type="project" value="UniProtKB-SubCell"/>
</dbReference>
<evidence type="ECO:0000313" key="14">
    <source>
        <dbReference type="Proteomes" id="UP000663829"/>
    </source>
</evidence>
<dbReference type="InterPro" id="IPR050999">
    <property type="entry name" value="ADP-ribosyltransferase_ARG"/>
</dbReference>
<evidence type="ECO:0000256" key="7">
    <source>
        <dbReference type="ARBA" id="ARBA00022695"/>
    </source>
</evidence>
<keyword evidence="5 10" id="KW-0328">Glycosyltransferase</keyword>
<keyword evidence="14" id="KW-1185">Reference proteome</keyword>
<dbReference type="EC" id="2.4.2.31" evidence="10"/>
<keyword evidence="10" id="KW-0521">NADP</keyword>
<comment type="caution">
    <text evidence="12">The sequence shown here is derived from an EMBL/GenBank/DDBJ whole genome shotgun (WGS) entry which is preliminary data.</text>
</comment>
<dbReference type="Gene3D" id="3.30.720.50">
    <property type="match status" value="1"/>
</dbReference>
<dbReference type="Pfam" id="PF02825">
    <property type="entry name" value="WWE"/>
    <property type="match status" value="1"/>
</dbReference>
<gene>
    <name evidence="12" type="ORF">GPM918_LOCUS19035</name>
    <name evidence="13" type="ORF">SRO942_LOCUS19030</name>
</gene>
<dbReference type="InterPro" id="IPR037197">
    <property type="entry name" value="WWE_dom_sf"/>
</dbReference>
<dbReference type="SUPFAM" id="SSF117839">
    <property type="entry name" value="WWE domain"/>
    <property type="match status" value="1"/>
</dbReference>
<comment type="catalytic activity">
    <reaction evidence="9 10">
        <text>L-arginyl-[protein] + NAD(+) = N(omega)-(ADP-D-ribosyl)-L-arginyl-[protein] + nicotinamide + H(+)</text>
        <dbReference type="Rhea" id="RHEA:19149"/>
        <dbReference type="Rhea" id="RHEA-COMP:10532"/>
        <dbReference type="Rhea" id="RHEA-COMP:15087"/>
        <dbReference type="ChEBI" id="CHEBI:15378"/>
        <dbReference type="ChEBI" id="CHEBI:17154"/>
        <dbReference type="ChEBI" id="CHEBI:29965"/>
        <dbReference type="ChEBI" id="CHEBI:57540"/>
        <dbReference type="ChEBI" id="CHEBI:142554"/>
        <dbReference type="EC" id="2.4.2.31"/>
    </reaction>
</comment>
<evidence type="ECO:0000256" key="4">
    <source>
        <dbReference type="ARBA" id="ARBA00022656"/>
    </source>
</evidence>
<dbReference type="Proteomes" id="UP000663829">
    <property type="component" value="Unassembled WGS sequence"/>
</dbReference>
<evidence type="ECO:0000256" key="6">
    <source>
        <dbReference type="ARBA" id="ARBA00022679"/>
    </source>
</evidence>
<evidence type="ECO:0000256" key="3">
    <source>
        <dbReference type="ARBA" id="ARBA00022525"/>
    </source>
</evidence>
<organism evidence="12 14">
    <name type="scientific">Didymodactylos carnosus</name>
    <dbReference type="NCBI Taxonomy" id="1234261"/>
    <lineage>
        <taxon>Eukaryota</taxon>
        <taxon>Metazoa</taxon>
        <taxon>Spiralia</taxon>
        <taxon>Gnathifera</taxon>
        <taxon>Rotifera</taxon>
        <taxon>Eurotatoria</taxon>
        <taxon>Bdelloidea</taxon>
        <taxon>Philodinida</taxon>
        <taxon>Philodinidae</taxon>
        <taxon>Didymodactylos</taxon>
    </lineage>
</organism>
<dbReference type="EMBL" id="CAJNOQ010005661">
    <property type="protein sequence ID" value="CAF1106900.1"/>
    <property type="molecule type" value="Genomic_DNA"/>
</dbReference>
<keyword evidence="8" id="KW-0843">Virulence</keyword>
<dbReference type="InterPro" id="IPR000768">
    <property type="entry name" value="ART"/>
</dbReference>
<protein>
    <recommendedName>
        <fullName evidence="10">NAD(P)(+)--arginine ADP-ribosyltransferase</fullName>
        <ecNumber evidence="10">2.4.2.31</ecNumber>
    </recommendedName>
    <alternativeName>
        <fullName evidence="10">Mono(ADP-ribosyl)transferase</fullName>
    </alternativeName>
</protein>
<dbReference type="SUPFAM" id="SSF56399">
    <property type="entry name" value="ADP-ribosylation"/>
    <property type="match status" value="1"/>
</dbReference>
<keyword evidence="7" id="KW-0548">Nucleotidyltransferase</keyword>
<accession>A0A814PET7</accession>
<keyword evidence="6 10" id="KW-0808">Transferase</keyword>
<reference evidence="12" key="1">
    <citation type="submission" date="2021-02" db="EMBL/GenBank/DDBJ databases">
        <authorList>
            <person name="Nowell W R."/>
        </authorList>
    </citation>
    <scope>NUCLEOTIDE SEQUENCE</scope>
</reference>
<keyword evidence="3" id="KW-0964">Secreted</keyword>
<dbReference type="GO" id="GO:0106274">
    <property type="term" value="F:NAD+-protein-arginine ADP-ribosyltransferase activity"/>
    <property type="evidence" value="ECO:0007669"/>
    <property type="project" value="UniProtKB-EC"/>
</dbReference>
<dbReference type="Gene3D" id="3.90.176.10">
    <property type="entry name" value="Toxin ADP-ribosyltransferase, Chain A, domain 1"/>
    <property type="match status" value="1"/>
</dbReference>
<dbReference type="EMBL" id="CAJOBC010005660">
    <property type="protein sequence ID" value="CAF3871502.1"/>
    <property type="molecule type" value="Genomic_DNA"/>
</dbReference>
<comment type="similarity">
    <text evidence="2 10">Belongs to the Arg-specific ADP-ribosyltransferase family.</text>
</comment>
<evidence type="ECO:0000313" key="13">
    <source>
        <dbReference type="EMBL" id="CAF3871502.1"/>
    </source>
</evidence>
<evidence type="ECO:0000313" key="12">
    <source>
        <dbReference type="EMBL" id="CAF1106900.1"/>
    </source>
</evidence>
<dbReference type="PANTHER" id="PTHR10339:SF25">
    <property type="entry name" value="SECRETED EXOENZYME S"/>
    <property type="match status" value="1"/>
</dbReference>
<evidence type="ECO:0000256" key="8">
    <source>
        <dbReference type="ARBA" id="ARBA00023026"/>
    </source>
</evidence>
<dbReference type="PROSITE" id="PS51996">
    <property type="entry name" value="TR_MART"/>
    <property type="match status" value="1"/>
</dbReference>
<evidence type="ECO:0000256" key="9">
    <source>
        <dbReference type="ARBA" id="ARBA00047597"/>
    </source>
</evidence>
<feature type="domain" description="WWE" evidence="11">
    <location>
        <begin position="6"/>
        <end position="86"/>
    </location>
</feature>
<dbReference type="OrthoDB" id="9988981at2759"/>
<evidence type="ECO:0000256" key="2">
    <source>
        <dbReference type="ARBA" id="ARBA00009558"/>
    </source>
</evidence>